<evidence type="ECO:0008006" key="3">
    <source>
        <dbReference type="Google" id="ProtNLM"/>
    </source>
</evidence>
<reference evidence="2" key="1">
    <citation type="journal article" date="2019" name="Int. J. Syst. Evol. Microbiol.">
        <title>The Global Catalogue of Microorganisms (GCM) 10K type strain sequencing project: providing services to taxonomists for standard genome sequencing and annotation.</title>
        <authorList>
            <consortium name="The Broad Institute Genomics Platform"/>
            <consortium name="The Broad Institute Genome Sequencing Center for Infectious Disease"/>
            <person name="Wu L."/>
            <person name="Ma J."/>
        </authorList>
    </citation>
    <scope>NUCLEOTIDE SEQUENCE [LARGE SCALE GENOMIC DNA]</scope>
    <source>
        <strain evidence="2">KCTC 52487</strain>
    </source>
</reference>
<evidence type="ECO:0000313" key="1">
    <source>
        <dbReference type="EMBL" id="MFC2925497.1"/>
    </source>
</evidence>
<name>A0ABV6ZVP9_9PROT</name>
<comment type="caution">
    <text evidence="1">The sequence shown here is derived from an EMBL/GenBank/DDBJ whole genome shotgun (WGS) entry which is preliminary data.</text>
</comment>
<dbReference type="EMBL" id="JBHRSV010000004">
    <property type="protein sequence ID" value="MFC2925497.1"/>
    <property type="molecule type" value="Genomic_DNA"/>
</dbReference>
<proteinExistence type="predicted"/>
<protein>
    <recommendedName>
        <fullName evidence="3">Histidine kinase</fullName>
    </recommendedName>
</protein>
<dbReference type="Proteomes" id="UP001595379">
    <property type="component" value="Unassembled WGS sequence"/>
</dbReference>
<organism evidence="1 2">
    <name type="scientific">Hyphobacterium vulgare</name>
    <dbReference type="NCBI Taxonomy" id="1736751"/>
    <lineage>
        <taxon>Bacteria</taxon>
        <taxon>Pseudomonadati</taxon>
        <taxon>Pseudomonadota</taxon>
        <taxon>Alphaproteobacteria</taxon>
        <taxon>Maricaulales</taxon>
        <taxon>Maricaulaceae</taxon>
        <taxon>Hyphobacterium</taxon>
    </lineage>
</organism>
<dbReference type="RefSeq" id="WP_343165441.1">
    <property type="nucleotide sequence ID" value="NZ_JBHRSV010000004.1"/>
</dbReference>
<evidence type="ECO:0000313" key="2">
    <source>
        <dbReference type="Proteomes" id="UP001595379"/>
    </source>
</evidence>
<accession>A0ABV6ZVP9</accession>
<keyword evidence="2" id="KW-1185">Reference proteome</keyword>
<gene>
    <name evidence="1" type="ORF">ACFOOR_05210</name>
</gene>
<sequence length="64" mass="6827">MADEDSAEFFHHLMAQITGVLEDAATLAGNHQAGSLPDTISPLIQLVEDALILIRAAQTIVDRA</sequence>